<geneLocation type="plasmid" evidence="2 3">
    <name>unnamed2</name>
</geneLocation>
<dbReference type="Proteomes" id="UP001432039">
    <property type="component" value="Plasmid unnamed2"/>
</dbReference>
<reference evidence="2" key="1">
    <citation type="submission" date="2022-10" db="EMBL/GenBank/DDBJ databases">
        <title>The complete genomes of actinobacterial strains from the NBC collection.</title>
        <authorList>
            <person name="Joergensen T.S."/>
            <person name="Alvarez Arevalo M."/>
            <person name="Sterndorff E.B."/>
            <person name="Faurdal D."/>
            <person name="Vuksanovic O."/>
            <person name="Mourched A.-S."/>
            <person name="Charusanti P."/>
            <person name="Shaw S."/>
            <person name="Blin K."/>
            <person name="Weber T."/>
        </authorList>
    </citation>
    <scope>NUCLEOTIDE SEQUENCE</scope>
    <source>
        <strain evidence="2">NBC_00248</strain>
        <plasmid evidence="2">unnamed2</plasmid>
    </source>
</reference>
<dbReference type="EMBL" id="CP108092">
    <property type="protein sequence ID" value="WUQ18315.1"/>
    <property type="molecule type" value="Genomic_DNA"/>
</dbReference>
<sequence>MSSRDDSAEGTPRGLCAWCGKPFPAVRVGRPREFCRQTCRQRAWEKKRETDRIKAAVEAALAEAGPPRVSSQTEPGVSSQTKPTSVTDETPAPPLTSAFPPPRAEVNEHQGDGLMSLEDAEAELDRRLARWLGPDVDQP</sequence>
<feature type="compositionally biased region" description="Pro residues" evidence="1">
    <location>
        <begin position="91"/>
        <end position="103"/>
    </location>
</feature>
<evidence type="ECO:0000313" key="2">
    <source>
        <dbReference type="EMBL" id="WUQ18315.1"/>
    </source>
</evidence>
<feature type="compositionally biased region" description="Polar residues" evidence="1">
    <location>
        <begin position="69"/>
        <end position="88"/>
    </location>
</feature>
<keyword evidence="3" id="KW-1185">Reference proteome</keyword>
<accession>A0ABZ1TRY9</accession>
<evidence type="ECO:0000313" key="3">
    <source>
        <dbReference type="Proteomes" id="UP001432039"/>
    </source>
</evidence>
<keyword evidence="2" id="KW-0614">Plasmid</keyword>
<proteinExistence type="predicted"/>
<gene>
    <name evidence="2" type="ORF">OG517_43660</name>
</gene>
<evidence type="ECO:0000256" key="1">
    <source>
        <dbReference type="SAM" id="MobiDB-lite"/>
    </source>
</evidence>
<organism evidence="2 3">
    <name type="scientific">Streptomyces virginiae</name>
    <name type="common">Streptomyces cinnamonensis</name>
    <dbReference type="NCBI Taxonomy" id="1961"/>
    <lineage>
        <taxon>Bacteria</taxon>
        <taxon>Bacillati</taxon>
        <taxon>Actinomycetota</taxon>
        <taxon>Actinomycetes</taxon>
        <taxon>Kitasatosporales</taxon>
        <taxon>Streptomycetaceae</taxon>
        <taxon>Streptomyces</taxon>
    </lineage>
</organism>
<name>A0ABZ1TRY9_STRVG</name>
<dbReference type="RefSeq" id="WP_328966259.1">
    <property type="nucleotide sequence ID" value="NZ_CP108092.1"/>
</dbReference>
<protein>
    <submittedName>
        <fullName evidence="2">Uncharacterized protein</fullName>
    </submittedName>
</protein>
<feature type="region of interest" description="Disordered" evidence="1">
    <location>
        <begin position="60"/>
        <end position="120"/>
    </location>
</feature>